<evidence type="ECO:0000313" key="1">
    <source>
        <dbReference type="EMBL" id="HAS8541007.1"/>
    </source>
</evidence>
<accession>A0A8H9N1C5</accession>
<dbReference type="GO" id="GO:0051301">
    <property type="term" value="P:cell division"/>
    <property type="evidence" value="ECO:0007669"/>
    <property type="project" value="InterPro"/>
</dbReference>
<reference evidence="1" key="2">
    <citation type="submission" date="2019-01" db="EMBL/GenBank/DDBJ databases">
        <authorList>
            <consortium name="NCBI Pathogen Detection Project"/>
        </authorList>
    </citation>
    <scope>NUCLEOTIDE SEQUENCE</scope>
    <source>
        <strain evidence="1">BCW_3452</strain>
    </source>
</reference>
<gene>
    <name evidence="1" type="ORF">I7730_14545</name>
</gene>
<comment type="caution">
    <text evidence="1">The sequence shown here is derived from an EMBL/GenBank/DDBJ whole genome shotgun (WGS) entry which is preliminary data.</text>
</comment>
<dbReference type="GO" id="GO:0032955">
    <property type="term" value="P:regulation of division septum assembly"/>
    <property type="evidence" value="ECO:0007669"/>
    <property type="project" value="InterPro"/>
</dbReference>
<protein>
    <recommendedName>
        <fullName evidence="2">Cell division topological specificity factor</fullName>
    </recommendedName>
</protein>
<evidence type="ECO:0008006" key="2">
    <source>
        <dbReference type="Google" id="ProtNLM"/>
    </source>
</evidence>
<organism evidence="1">
    <name type="scientific">Vibrio vulnificus</name>
    <dbReference type="NCBI Taxonomy" id="672"/>
    <lineage>
        <taxon>Bacteria</taxon>
        <taxon>Pseudomonadati</taxon>
        <taxon>Pseudomonadota</taxon>
        <taxon>Gammaproteobacteria</taxon>
        <taxon>Vibrionales</taxon>
        <taxon>Vibrionaceae</taxon>
        <taxon>Vibrio</taxon>
    </lineage>
</organism>
<dbReference type="InterPro" id="IPR036707">
    <property type="entry name" value="MinE_sf"/>
</dbReference>
<dbReference type="Gene3D" id="3.30.1070.10">
    <property type="entry name" value="Cell division topological specificity factor MinE"/>
    <property type="match status" value="1"/>
</dbReference>
<name>A0A8H9N1C5_VIBVL</name>
<dbReference type="AlphaFoldDB" id="A0A8H9N1C5"/>
<dbReference type="Proteomes" id="UP000863257">
    <property type="component" value="Unassembled WGS sequence"/>
</dbReference>
<dbReference type="EMBL" id="DACRBY010000017">
    <property type="protein sequence ID" value="HAS8541007.1"/>
    <property type="molecule type" value="Genomic_DNA"/>
</dbReference>
<proteinExistence type="predicted"/>
<reference evidence="1" key="1">
    <citation type="journal article" date="2018" name="Genome Biol.">
        <title>SKESA: strategic k-mer extension for scrupulous assemblies.</title>
        <authorList>
            <person name="Souvorov A."/>
            <person name="Agarwala R."/>
            <person name="Lipman D.J."/>
        </authorList>
    </citation>
    <scope>NUCLEOTIDE SEQUENCE</scope>
    <source>
        <strain evidence="1">BCW_3452</strain>
    </source>
</reference>
<sequence length="80" mass="9186">MDKLLQFFGRNKSDSAEFAKERLLIVASKDMSDDLKELQAVIKEAVAKFYEEKGYPSEQVQAIQYEVEDDAMEVVIPVRN</sequence>